<organism evidence="11 12">
    <name type="scientific">Ascobolus immersus RN42</name>
    <dbReference type="NCBI Taxonomy" id="1160509"/>
    <lineage>
        <taxon>Eukaryota</taxon>
        <taxon>Fungi</taxon>
        <taxon>Dikarya</taxon>
        <taxon>Ascomycota</taxon>
        <taxon>Pezizomycotina</taxon>
        <taxon>Pezizomycetes</taxon>
        <taxon>Pezizales</taxon>
        <taxon>Ascobolaceae</taxon>
        <taxon>Ascobolus</taxon>
    </lineage>
</organism>
<evidence type="ECO:0000256" key="6">
    <source>
        <dbReference type="ARBA" id="ARBA00023985"/>
    </source>
</evidence>
<dbReference type="FunFam" id="3.30.1010.10:FF:000002">
    <property type="entry name" value="Phosphatidylinositol 3-kinase catalytic subunit type 3"/>
    <property type="match status" value="1"/>
</dbReference>
<evidence type="ECO:0000313" key="11">
    <source>
        <dbReference type="EMBL" id="RPA74575.1"/>
    </source>
</evidence>
<dbReference type="FunFam" id="1.25.40.70:FF:000009">
    <property type="entry name" value="Phosphatidylinositol 3-kinase VPS34"/>
    <property type="match status" value="1"/>
</dbReference>
<dbReference type="InterPro" id="IPR000403">
    <property type="entry name" value="PI3/4_kinase_cat_dom"/>
</dbReference>
<dbReference type="GO" id="GO:0005777">
    <property type="term" value="C:peroxisome"/>
    <property type="evidence" value="ECO:0007669"/>
    <property type="project" value="TreeGrafter"/>
</dbReference>
<dbReference type="GO" id="GO:0034272">
    <property type="term" value="C:phosphatidylinositol 3-kinase complex, class III, type II"/>
    <property type="evidence" value="ECO:0007669"/>
    <property type="project" value="TreeGrafter"/>
</dbReference>
<evidence type="ECO:0000256" key="1">
    <source>
        <dbReference type="ARBA" id="ARBA00006209"/>
    </source>
</evidence>
<evidence type="ECO:0000259" key="8">
    <source>
        <dbReference type="PROSITE" id="PS50290"/>
    </source>
</evidence>
<protein>
    <recommendedName>
        <fullName evidence="7">Phosphatidylinositol 3-kinase VPS34</fullName>
        <ecNumber evidence="7">2.7.1.137</ecNumber>
    </recommendedName>
</protein>
<comment type="catalytic activity">
    <reaction evidence="6">
        <text>a 1,2-diacyl-sn-glycero-3-phospho-(1D-myo-inositol) + ATP = a 1,2-diacyl-sn-glycero-3-phospho-(1D-myo-inositol-3-phosphate) + ADP + H(+)</text>
        <dbReference type="Rhea" id="RHEA:12709"/>
        <dbReference type="ChEBI" id="CHEBI:15378"/>
        <dbReference type="ChEBI" id="CHEBI:30616"/>
        <dbReference type="ChEBI" id="CHEBI:57880"/>
        <dbReference type="ChEBI" id="CHEBI:58088"/>
        <dbReference type="ChEBI" id="CHEBI:456216"/>
        <dbReference type="EC" id="2.7.1.137"/>
    </reaction>
    <physiologicalReaction direction="left-to-right" evidence="6">
        <dbReference type="Rhea" id="RHEA:12710"/>
    </physiologicalReaction>
</comment>
<dbReference type="PIRSF" id="PIRSF000587">
    <property type="entry name" value="PI3K_Vps34"/>
    <property type="match status" value="1"/>
</dbReference>
<dbReference type="GO" id="GO:0016303">
    <property type="term" value="F:1-phosphatidylinositol-3-kinase activity"/>
    <property type="evidence" value="ECO:0007669"/>
    <property type="project" value="UniProtKB-UniRule"/>
</dbReference>
<accession>A0A3N4HL81</accession>
<dbReference type="FunFam" id="1.10.1070.11:FF:000002">
    <property type="entry name" value="Phosphatidylinositol 3-kinase catalytic subunit type 3"/>
    <property type="match status" value="1"/>
</dbReference>
<dbReference type="SUPFAM" id="SSF48371">
    <property type="entry name" value="ARM repeat"/>
    <property type="match status" value="1"/>
</dbReference>
<dbReference type="InterPro" id="IPR057756">
    <property type="entry name" value="PI3-kinase_type3/VPS34_cat"/>
</dbReference>
<dbReference type="SMART" id="SM00142">
    <property type="entry name" value="PI3K_C2"/>
    <property type="match status" value="1"/>
</dbReference>
<evidence type="ECO:0000259" key="10">
    <source>
        <dbReference type="PROSITE" id="PS51547"/>
    </source>
</evidence>
<dbReference type="Gene3D" id="1.10.1070.11">
    <property type="entry name" value="Phosphatidylinositol 3-/4-kinase, catalytic domain"/>
    <property type="match status" value="1"/>
</dbReference>
<dbReference type="InterPro" id="IPR036940">
    <property type="entry name" value="PI3/4_kinase_cat_sf"/>
</dbReference>
<dbReference type="GO" id="GO:0048015">
    <property type="term" value="P:phosphatidylinositol-mediated signaling"/>
    <property type="evidence" value="ECO:0007669"/>
    <property type="project" value="TreeGrafter"/>
</dbReference>
<dbReference type="PANTHER" id="PTHR10048:SF7">
    <property type="entry name" value="PHOSPHATIDYLINOSITOL 3-KINASE CATALYTIC SUBUNIT TYPE 3"/>
    <property type="match status" value="1"/>
</dbReference>
<dbReference type="GO" id="GO:0005524">
    <property type="term" value="F:ATP binding"/>
    <property type="evidence" value="ECO:0007669"/>
    <property type="project" value="UniProtKB-UniRule"/>
</dbReference>
<feature type="domain" description="C2 PI3K-type" evidence="10">
    <location>
        <begin position="24"/>
        <end position="182"/>
    </location>
</feature>
<dbReference type="InterPro" id="IPR042236">
    <property type="entry name" value="PI3K_accessory_sf"/>
</dbReference>
<dbReference type="PROSITE" id="PS51545">
    <property type="entry name" value="PIK_HELICAL"/>
    <property type="match status" value="1"/>
</dbReference>
<keyword evidence="2 7" id="KW-0808">Transferase</keyword>
<evidence type="ECO:0000256" key="4">
    <source>
        <dbReference type="ARBA" id="ARBA00022777"/>
    </source>
</evidence>
<dbReference type="InterPro" id="IPR001263">
    <property type="entry name" value="PI3K_accessory_dom"/>
</dbReference>
<dbReference type="InterPro" id="IPR018936">
    <property type="entry name" value="PI3/4_kinase_CS"/>
</dbReference>
<dbReference type="Proteomes" id="UP000275078">
    <property type="component" value="Unassembled WGS sequence"/>
</dbReference>
<dbReference type="EC" id="2.7.1.137" evidence="7"/>
<dbReference type="PANTHER" id="PTHR10048">
    <property type="entry name" value="PHOSPHATIDYLINOSITOL KINASE"/>
    <property type="match status" value="1"/>
</dbReference>
<dbReference type="Gene3D" id="2.60.40.150">
    <property type="entry name" value="C2 domain"/>
    <property type="match status" value="1"/>
</dbReference>
<feature type="domain" description="PIK helical" evidence="9">
    <location>
        <begin position="285"/>
        <end position="472"/>
    </location>
</feature>
<dbReference type="STRING" id="1160509.A0A3N4HL81"/>
<sequence>MEPYHYASSRSLEEAVAVRIDTLEGQKEPVPYSKLHRNPELKHIGSNTSSTFEFYVTVQLFADSKPLTVPSSTAYKSFKSQISWMEWLKLPIRYCDLPLSAQLAITVWDLGGPLKHVPYGSTTIRLFDHDNTLKQGRQKCQLHMGVPADGLSDTTTDSTVETKDEMDRLEKLFKKHELGEIPRIEWLDNLTFRQTELLQKTLLSQPSTTPGTSPHYLFIDFPRFNFPIVFTDHPYDSPYPNLTAPTPSSDTESLLVVYDPEIMQNNPVESKHRRLIRSHRNGVVDKELKPNAKIRDELNAIMAYSPSQELAGEEKDLIWKFRYYLRRDKRALTKFVKSVSWGDAGEARQAVELLPEWTQIDVDDALELLGPGVKNREVRAYAVRRLQGAGDEELVLYLLQLVQALKFEQTRTPGGGNTADTTRDGGLAKFLVQRASENDILGSYFYWYITVECADPHYSTLYKKINLDFQNAMMKAENGAQKRELLKRQADWVYLLSTFATQIRTTREDRPRKIEKLKQFLADPKNALVSFPPMPLPLDPTIQITGCWPEQANIFKSSLLPLLLPLKTENGDKFMVIVKAGDDLRQDQLVIQIIILMDKLLRKENLDLKLMPYRILATSAKTGIMQFIPSMGFGDIASKYPQGVLGYFREVAADENGEFGVKPEVMDTYVRSCAGYCVMTFLLGIGDRHLDNLLLTTTGHFFHADFGFILGRDPKPFPPLLKLSPEMVEGMGGPNHRNYSRFRALCFTAYTTLRKSANLILNLVGLMVESEVPDIRAEPDKAVGKVEERFRLELSEEEAVRFMGKVLDESYGSLSAIVVDRVHGIMQRWKR</sequence>
<evidence type="ECO:0000256" key="5">
    <source>
        <dbReference type="ARBA" id="ARBA00022840"/>
    </source>
</evidence>
<keyword evidence="4 7" id="KW-0418">Kinase</keyword>
<dbReference type="SMART" id="SM00146">
    <property type="entry name" value="PI3Kc"/>
    <property type="match status" value="1"/>
</dbReference>
<dbReference type="Pfam" id="PF00454">
    <property type="entry name" value="PI3_PI4_kinase"/>
    <property type="match status" value="2"/>
</dbReference>
<dbReference type="CDD" id="cd00896">
    <property type="entry name" value="PI3Kc_III"/>
    <property type="match status" value="1"/>
</dbReference>
<dbReference type="PROSITE" id="PS00915">
    <property type="entry name" value="PI3_4_KINASE_1"/>
    <property type="match status" value="1"/>
</dbReference>
<dbReference type="SMART" id="SM00145">
    <property type="entry name" value="PI3Ka"/>
    <property type="match status" value="1"/>
</dbReference>
<dbReference type="Pfam" id="PF00613">
    <property type="entry name" value="PI3Ka"/>
    <property type="match status" value="1"/>
</dbReference>
<dbReference type="GO" id="GO:0006897">
    <property type="term" value="P:endocytosis"/>
    <property type="evidence" value="ECO:0007669"/>
    <property type="project" value="TreeGrafter"/>
</dbReference>
<dbReference type="GO" id="GO:0000407">
    <property type="term" value="C:phagophore assembly site"/>
    <property type="evidence" value="ECO:0007669"/>
    <property type="project" value="TreeGrafter"/>
</dbReference>
<evidence type="ECO:0000256" key="2">
    <source>
        <dbReference type="ARBA" id="ARBA00022679"/>
    </source>
</evidence>
<evidence type="ECO:0000259" key="9">
    <source>
        <dbReference type="PROSITE" id="PS51545"/>
    </source>
</evidence>
<dbReference type="InterPro" id="IPR015433">
    <property type="entry name" value="PI3/4_kinase"/>
</dbReference>
<keyword evidence="12" id="KW-1185">Reference proteome</keyword>
<dbReference type="PROSITE" id="PS50290">
    <property type="entry name" value="PI3_4_KINASE_3"/>
    <property type="match status" value="1"/>
</dbReference>
<keyword evidence="3 7" id="KW-0547">Nucleotide-binding</keyword>
<gene>
    <name evidence="11" type="ORF">BJ508DRAFT_418533</name>
</gene>
<evidence type="ECO:0000313" key="12">
    <source>
        <dbReference type="Proteomes" id="UP000275078"/>
    </source>
</evidence>
<keyword evidence="5 7" id="KW-0067">ATP-binding</keyword>
<dbReference type="InterPro" id="IPR008290">
    <property type="entry name" value="PI3K_Vps34"/>
</dbReference>
<evidence type="ECO:0000256" key="3">
    <source>
        <dbReference type="ARBA" id="ARBA00022741"/>
    </source>
</evidence>
<dbReference type="EMBL" id="ML119786">
    <property type="protein sequence ID" value="RPA74575.1"/>
    <property type="molecule type" value="Genomic_DNA"/>
</dbReference>
<name>A0A3N4HL81_ASCIM</name>
<dbReference type="InterPro" id="IPR016024">
    <property type="entry name" value="ARM-type_fold"/>
</dbReference>
<dbReference type="GO" id="GO:0000045">
    <property type="term" value="P:autophagosome assembly"/>
    <property type="evidence" value="ECO:0007669"/>
    <property type="project" value="TreeGrafter"/>
</dbReference>
<dbReference type="GO" id="GO:0005768">
    <property type="term" value="C:endosome"/>
    <property type="evidence" value="ECO:0007669"/>
    <property type="project" value="TreeGrafter"/>
</dbReference>
<dbReference type="PROSITE" id="PS51547">
    <property type="entry name" value="C2_PI3K"/>
    <property type="match status" value="1"/>
</dbReference>
<dbReference type="PROSITE" id="PS00916">
    <property type="entry name" value="PI3_4_KINASE_2"/>
    <property type="match status" value="1"/>
</dbReference>
<dbReference type="InterPro" id="IPR002420">
    <property type="entry name" value="PI3K-type_C2_dom"/>
</dbReference>
<dbReference type="CDD" id="cd00870">
    <property type="entry name" value="PI3Ka_III"/>
    <property type="match status" value="1"/>
</dbReference>
<comment type="similarity">
    <text evidence="1">Belongs to the PI3/PI4-kinase family. Type III PI4K subfamily.</text>
</comment>
<dbReference type="InterPro" id="IPR011009">
    <property type="entry name" value="Kinase-like_dom_sf"/>
</dbReference>
<reference evidence="11 12" key="1">
    <citation type="journal article" date="2018" name="Nat. Ecol. Evol.">
        <title>Pezizomycetes genomes reveal the molecular basis of ectomycorrhizal truffle lifestyle.</title>
        <authorList>
            <person name="Murat C."/>
            <person name="Payen T."/>
            <person name="Noel B."/>
            <person name="Kuo A."/>
            <person name="Morin E."/>
            <person name="Chen J."/>
            <person name="Kohler A."/>
            <person name="Krizsan K."/>
            <person name="Balestrini R."/>
            <person name="Da Silva C."/>
            <person name="Montanini B."/>
            <person name="Hainaut M."/>
            <person name="Levati E."/>
            <person name="Barry K.W."/>
            <person name="Belfiori B."/>
            <person name="Cichocki N."/>
            <person name="Clum A."/>
            <person name="Dockter R.B."/>
            <person name="Fauchery L."/>
            <person name="Guy J."/>
            <person name="Iotti M."/>
            <person name="Le Tacon F."/>
            <person name="Lindquist E.A."/>
            <person name="Lipzen A."/>
            <person name="Malagnac F."/>
            <person name="Mello A."/>
            <person name="Molinier V."/>
            <person name="Miyauchi S."/>
            <person name="Poulain J."/>
            <person name="Riccioni C."/>
            <person name="Rubini A."/>
            <person name="Sitrit Y."/>
            <person name="Splivallo R."/>
            <person name="Traeger S."/>
            <person name="Wang M."/>
            <person name="Zifcakova L."/>
            <person name="Wipf D."/>
            <person name="Zambonelli A."/>
            <person name="Paolocci F."/>
            <person name="Nowrousian M."/>
            <person name="Ottonello S."/>
            <person name="Baldrian P."/>
            <person name="Spatafora J.W."/>
            <person name="Henrissat B."/>
            <person name="Nagy L.G."/>
            <person name="Aury J.M."/>
            <person name="Wincker P."/>
            <person name="Grigoriev I.V."/>
            <person name="Bonfante P."/>
            <person name="Martin F.M."/>
        </authorList>
    </citation>
    <scope>NUCLEOTIDE SEQUENCE [LARGE SCALE GENOMIC DNA]</scope>
    <source>
        <strain evidence="11 12">RN42</strain>
    </source>
</reference>
<dbReference type="OrthoDB" id="67688at2759"/>
<dbReference type="SUPFAM" id="SSF49562">
    <property type="entry name" value="C2 domain (Calcium/lipid-binding domain, CaLB)"/>
    <property type="match status" value="1"/>
</dbReference>
<feature type="domain" description="PI3K/PI4K catalytic" evidence="8">
    <location>
        <begin position="548"/>
        <end position="815"/>
    </location>
</feature>
<dbReference type="Gene3D" id="1.25.40.70">
    <property type="entry name" value="Phosphatidylinositol 3-kinase, accessory domain (PIK)"/>
    <property type="match status" value="1"/>
</dbReference>
<dbReference type="Gene3D" id="3.30.1010.10">
    <property type="entry name" value="Phosphatidylinositol 3-kinase Catalytic Subunit, Chain A, domain 4"/>
    <property type="match status" value="1"/>
</dbReference>
<dbReference type="CDD" id="cd08397">
    <property type="entry name" value="C2_PI3K_class_III"/>
    <property type="match status" value="1"/>
</dbReference>
<dbReference type="SUPFAM" id="SSF56112">
    <property type="entry name" value="Protein kinase-like (PK-like)"/>
    <property type="match status" value="1"/>
</dbReference>
<evidence type="ECO:0000256" key="7">
    <source>
        <dbReference type="PIRNR" id="PIRNR000587"/>
    </source>
</evidence>
<dbReference type="Pfam" id="PF00792">
    <property type="entry name" value="PI3K_C2"/>
    <property type="match status" value="1"/>
</dbReference>
<dbReference type="InterPro" id="IPR035892">
    <property type="entry name" value="C2_domain_sf"/>
</dbReference>
<proteinExistence type="inferred from homology"/>
<dbReference type="AlphaFoldDB" id="A0A3N4HL81"/>
<dbReference type="GO" id="GO:0034271">
    <property type="term" value="C:phosphatidylinositol 3-kinase complex, class III, type I"/>
    <property type="evidence" value="ECO:0007669"/>
    <property type="project" value="TreeGrafter"/>
</dbReference>